<protein>
    <submittedName>
        <fullName evidence="1">Uncharacterized protein</fullName>
    </submittedName>
</protein>
<proteinExistence type="predicted"/>
<keyword evidence="2" id="KW-1185">Reference proteome</keyword>
<name>A0A3M7PER0_BRAPC</name>
<dbReference type="Proteomes" id="UP000276133">
    <property type="component" value="Unassembled WGS sequence"/>
</dbReference>
<organism evidence="1 2">
    <name type="scientific">Brachionus plicatilis</name>
    <name type="common">Marine rotifer</name>
    <name type="synonym">Brachionus muelleri</name>
    <dbReference type="NCBI Taxonomy" id="10195"/>
    <lineage>
        <taxon>Eukaryota</taxon>
        <taxon>Metazoa</taxon>
        <taxon>Spiralia</taxon>
        <taxon>Gnathifera</taxon>
        <taxon>Rotifera</taxon>
        <taxon>Eurotatoria</taxon>
        <taxon>Monogononta</taxon>
        <taxon>Pseudotrocha</taxon>
        <taxon>Ploima</taxon>
        <taxon>Brachionidae</taxon>
        <taxon>Brachionus</taxon>
    </lineage>
</organism>
<evidence type="ECO:0000313" key="2">
    <source>
        <dbReference type="Proteomes" id="UP000276133"/>
    </source>
</evidence>
<gene>
    <name evidence="1" type="ORF">BpHYR1_028154</name>
</gene>
<dbReference type="AlphaFoldDB" id="A0A3M7PER0"/>
<reference evidence="1 2" key="1">
    <citation type="journal article" date="2018" name="Sci. Rep.">
        <title>Genomic signatures of local adaptation to the degree of environmental predictability in rotifers.</title>
        <authorList>
            <person name="Franch-Gras L."/>
            <person name="Hahn C."/>
            <person name="Garcia-Roger E.M."/>
            <person name="Carmona M.J."/>
            <person name="Serra M."/>
            <person name="Gomez A."/>
        </authorList>
    </citation>
    <scope>NUCLEOTIDE SEQUENCE [LARGE SCALE GENOMIC DNA]</scope>
    <source>
        <strain evidence="1">HYR1</strain>
    </source>
</reference>
<sequence>MYNKLHFAQLKHIIRKFKKKNKNAFRTNSIISFHLSNSQLLSKFFLDTIDEKCKKFVYSKWYPLNSSSSWMTASCRMAPAREPESYEQPVLWSSILFLKELTLGASMTES</sequence>
<feature type="non-terminal residue" evidence="1">
    <location>
        <position position="110"/>
    </location>
</feature>
<comment type="caution">
    <text evidence="1">The sequence shown here is derived from an EMBL/GenBank/DDBJ whole genome shotgun (WGS) entry which is preliminary data.</text>
</comment>
<accession>A0A3M7PER0</accession>
<dbReference type="EMBL" id="REGN01011314">
    <property type="protein sequence ID" value="RMZ97601.1"/>
    <property type="molecule type" value="Genomic_DNA"/>
</dbReference>
<evidence type="ECO:0000313" key="1">
    <source>
        <dbReference type="EMBL" id="RMZ97601.1"/>
    </source>
</evidence>